<comment type="caution">
    <text evidence="1">The sequence shown here is derived from an EMBL/GenBank/DDBJ whole genome shotgun (WGS) entry which is preliminary data.</text>
</comment>
<reference evidence="1 2" key="2">
    <citation type="journal article" date="2022" name="Mol. Ecol. Resour.">
        <title>The genomes of chicory, endive, great burdock and yacon provide insights into Asteraceae paleo-polyploidization history and plant inulin production.</title>
        <authorList>
            <person name="Fan W."/>
            <person name="Wang S."/>
            <person name="Wang H."/>
            <person name="Wang A."/>
            <person name="Jiang F."/>
            <person name="Liu H."/>
            <person name="Zhao H."/>
            <person name="Xu D."/>
            <person name="Zhang Y."/>
        </authorList>
    </citation>
    <scope>NUCLEOTIDE SEQUENCE [LARGE SCALE GENOMIC DNA]</scope>
    <source>
        <strain evidence="2">cv. Niubang</strain>
    </source>
</reference>
<protein>
    <submittedName>
        <fullName evidence="1">Uncharacterized protein</fullName>
    </submittedName>
</protein>
<evidence type="ECO:0000313" key="1">
    <source>
        <dbReference type="EMBL" id="KAI3718302.1"/>
    </source>
</evidence>
<name>A0ACB9B8D1_ARCLA</name>
<organism evidence="1 2">
    <name type="scientific">Arctium lappa</name>
    <name type="common">Greater burdock</name>
    <name type="synonym">Lappa major</name>
    <dbReference type="NCBI Taxonomy" id="4217"/>
    <lineage>
        <taxon>Eukaryota</taxon>
        <taxon>Viridiplantae</taxon>
        <taxon>Streptophyta</taxon>
        <taxon>Embryophyta</taxon>
        <taxon>Tracheophyta</taxon>
        <taxon>Spermatophyta</taxon>
        <taxon>Magnoliopsida</taxon>
        <taxon>eudicotyledons</taxon>
        <taxon>Gunneridae</taxon>
        <taxon>Pentapetalae</taxon>
        <taxon>asterids</taxon>
        <taxon>campanulids</taxon>
        <taxon>Asterales</taxon>
        <taxon>Asteraceae</taxon>
        <taxon>Carduoideae</taxon>
        <taxon>Cardueae</taxon>
        <taxon>Arctiinae</taxon>
        <taxon>Arctium</taxon>
    </lineage>
</organism>
<evidence type="ECO:0000313" key="2">
    <source>
        <dbReference type="Proteomes" id="UP001055879"/>
    </source>
</evidence>
<keyword evidence="2" id="KW-1185">Reference proteome</keyword>
<dbReference type="EMBL" id="CM042052">
    <property type="protein sequence ID" value="KAI3718302.1"/>
    <property type="molecule type" value="Genomic_DNA"/>
</dbReference>
<gene>
    <name evidence="1" type="ORF">L6452_19166</name>
</gene>
<reference evidence="2" key="1">
    <citation type="journal article" date="2022" name="Mol. Ecol. Resour.">
        <title>The genomes of chicory, endive, great burdock and yacon provide insights into Asteraceae palaeo-polyploidization history and plant inulin production.</title>
        <authorList>
            <person name="Fan W."/>
            <person name="Wang S."/>
            <person name="Wang H."/>
            <person name="Wang A."/>
            <person name="Jiang F."/>
            <person name="Liu H."/>
            <person name="Zhao H."/>
            <person name="Xu D."/>
            <person name="Zhang Y."/>
        </authorList>
    </citation>
    <scope>NUCLEOTIDE SEQUENCE [LARGE SCALE GENOMIC DNA]</scope>
    <source>
        <strain evidence="2">cv. Niubang</strain>
    </source>
</reference>
<accession>A0ACB9B8D1</accession>
<dbReference type="Proteomes" id="UP001055879">
    <property type="component" value="Linkage Group LG06"/>
</dbReference>
<sequence>MDLIPLVGPSPNGLLINITPSNMKLLLLTQCSYLRVIYRVFDVVLRELGIGIVPYSPISRGFLDVGPKLAENLIEGDFRKVYGVEDFEKSNAHLIYVIHEFVFVRKYVAVNLCQFIL</sequence>
<proteinExistence type="predicted"/>